<name>A0AAV1TAD0_9STRA</name>
<evidence type="ECO:0000313" key="1">
    <source>
        <dbReference type="EMBL" id="CAK7907829.1"/>
    </source>
</evidence>
<comment type="caution">
    <text evidence="1">The sequence shown here is derived from an EMBL/GenBank/DDBJ whole genome shotgun (WGS) entry which is preliminary data.</text>
</comment>
<dbReference type="EMBL" id="CAKLBY020000033">
    <property type="protein sequence ID" value="CAK7907829.1"/>
    <property type="molecule type" value="Genomic_DNA"/>
</dbReference>
<dbReference type="Proteomes" id="UP001162060">
    <property type="component" value="Unassembled WGS sequence"/>
</dbReference>
<dbReference type="PANTHER" id="PTHR35213">
    <property type="entry name" value="RING-TYPE DOMAIN-CONTAINING PROTEIN-RELATED"/>
    <property type="match status" value="1"/>
</dbReference>
<evidence type="ECO:0000313" key="2">
    <source>
        <dbReference type="Proteomes" id="UP001162060"/>
    </source>
</evidence>
<proteinExistence type="predicted"/>
<dbReference type="AlphaFoldDB" id="A0AAV1TAD0"/>
<protein>
    <submittedName>
        <fullName evidence="1">Uncharacterized protein</fullName>
    </submittedName>
</protein>
<organism evidence="1 2">
    <name type="scientific">Peronospora matthiolae</name>
    <dbReference type="NCBI Taxonomy" id="2874970"/>
    <lineage>
        <taxon>Eukaryota</taxon>
        <taxon>Sar</taxon>
        <taxon>Stramenopiles</taxon>
        <taxon>Oomycota</taxon>
        <taxon>Peronosporomycetes</taxon>
        <taxon>Peronosporales</taxon>
        <taxon>Peronosporaceae</taxon>
        <taxon>Peronospora</taxon>
    </lineage>
</organism>
<dbReference type="PANTHER" id="PTHR35213:SF3">
    <property type="entry name" value="MYB-LIKE DOMAIN-CONTAINING PROTEIN"/>
    <property type="match status" value="1"/>
</dbReference>
<sequence length="532" mass="59137">MLSSSTSAALLLSTTVPSSPFVRTSTTALQGPLMSIELTRQRQNELDCSSNDLQTAGPHYHSALPVFIKTLAPCGTTESRHGLGVRSPSSPSSFALQLEMTKSSLTPLIEAAEQVLPSSDQTTLPQYVHSSTLKRSLPLTLPPIMQAIRGCPLGAPRASKRSRADSNDGLDEQVIYPLLDYVPIRSTICFSVPQQLARNLPHEQDHEHNVINHVSNIRTHPLNGVETRSQDALGPPRISNSVWEVVLATNMFPTSICLEENRRVSIVSPTGQGTVNLSSENFVDSATNRAVKQSHHFVKEQECGAAPFRTAKEEKAVLPPYVPIQTPANDDSQCTTTRIDEKHCSLHSIGRGPLDQKHKLVIPRDMPFNPLSLRSIMDNKSTSSSCCDVSDMSKTSAGSFLARTGREDRKPIKPTQRVPKRSDYSQHDLVRSGRWSVEEETYAKAMIEAFKSGILPLHGNTSLRKFLSEVLVCHPMRISKKFVGYVRKYHWYRITAGKCDPKVKRQALYKLRSLERNFWMSQKQNSERPSGH</sequence>
<accession>A0AAV1TAD0</accession>
<gene>
    <name evidence="1" type="ORF">PM001_LOCUS3612</name>
</gene>
<reference evidence="1" key="1">
    <citation type="submission" date="2024-01" db="EMBL/GenBank/DDBJ databases">
        <authorList>
            <person name="Webb A."/>
        </authorList>
    </citation>
    <scope>NUCLEOTIDE SEQUENCE</scope>
    <source>
        <strain evidence="1">Pm1</strain>
    </source>
</reference>